<feature type="domain" description="ABC transporter" evidence="10">
    <location>
        <begin position="8"/>
        <end position="243"/>
    </location>
</feature>
<evidence type="ECO:0000256" key="1">
    <source>
        <dbReference type="ARBA" id="ARBA00004202"/>
    </source>
</evidence>
<dbReference type="PANTHER" id="PTHR43790">
    <property type="entry name" value="CARBOHYDRATE TRANSPORT ATP-BINDING PROTEIN MG119-RELATED"/>
    <property type="match status" value="1"/>
</dbReference>
<dbReference type="Gene3D" id="3.40.50.300">
    <property type="entry name" value="P-loop containing nucleotide triphosphate hydrolases"/>
    <property type="match status" value="2"/>
</dbReference>
<evidence type="ECO:0000313" key="11">
    <source>
        <dbReference type="EMBL" id="RIH92171.1"/>
    </source>
</evidence>
<feature type="domain" description="ABC transporter" evidence="10">
    <location>
        <begin position="254"/>
        <end position="493"/>
    </location>
</feature>
<dbReference type="Pfam" id="PF00005">
    <property type="entry name" value="ABC_tran"/>
    <property type="match status" value="2"/>
</dbReference>
<keyword evidence="5" id="KW-0677">Repeat</keyword>
<dbReference type="PROSITE" id="PS00211">
    <property type="entry name" value="ABC_TRANSPORTER_1"/>
    <property type="match status" value="1"/>
</dbReference>
<keyword evidence="7 11" id="KW-0067">ATP-binding</keyword>
<dbReference type="PROSITE" id="PS50893">
    <property type="entry name" value="ABC_TRANSPORTER_2"/>
    <property type="match status" value="2"/>
</dbReference>
<keyword evidence="2" id="KW-0813">Transport</keyword>
<proteinExistence type="predicted"/>
<dbReference type="EC" id="3.6.3.17" evidence="11"/>
<protein>
    <submittedName>
        <fullName evidence="11">Ribose import ATP-binding protein RbsA</fullName>
        <ecNumber evidence="11">3.6.3.17</ecNumber>
    </submittedName>
</protein>
<dbReference type="InterPro" id="IPR050107">
    <property type="entry name" value="ABC_carbohydrate_import_ATPase"/>
</dbReference>
<gene>
    <name evidence="11" type="primary">rbsA_4</name>
    <name evidence="11" type="ORF">Mgrana_01950</name>
</gene>
<dbReference type="Proteomes" id="UP000266178">
    <property type="component" value="Unassembled WGS sequence"/>
</dbReference>
<comment type="caution">
    <text evidence="11">The sequence shown here is derived from an EMBL/GenBank/DDBJ whole genome shotgun (WGS) entry which is preliminary data.</text>
</comment>
<dbReference type="GO" id="GO:0005524">
    <property type="term" value="F:ATP binding"/>
    <property type="evidence" value="ECO:0007669"/>
    <property type="project" value="UniProtKB-KW"/>
</dbReference>
<sequence length="498" mass="53793">MAAKTPLLQLEGLEKRFGGIQALRGVSFDLRPGEIHALLGENGAGKSTLIKILSGAYRPDSGRIVLEGVETTFASPRQAQAAGIATIYQETSLYPDLSVLENLFMGHQPMRGGRINWVQMNIRAKELLERLGMELPLRARLGDLGKARAQLVEIAKALLQQARILILDEPTAALTTRDAERLMEVVRGLRAQGVAMIYITHRLEEVFALADRVTVLRDGEVAGSAQAGGFDSNWLISRMVGRAAGQLFPRNPRPQGKPLLEVRGLSGAGLLKEVSFTVHEGEIVGLAGLVGSGRTEVARAIFGLDRREGGEILLEGKPVPPNPQAAIERGVAMLPEDRGRQGLILPFSLGKNMTLPLLRLGGWLDRGLEEQVFQEFSRKLDIRPPLASLAASALSGGNQQKVVIAKWLATRPKVLILDEPTQGVDVGAKAEIHRLMDDLVSQGLGILMISSELVEVLGMADRILVMHRGRLVAELPRGSSQEDVMRAATGSIATEVPA</sequence>
<dbReference type="InterPro" id="IPR003593">
    <property type="entry name" value="AAA+_ATPase"/>
</dbReference>
<dbReference type="OrthoDB" id="354012at2"/>
<evidence type="ECO:0000256" key="5">
    <source>
        <dbReference type="ARBA" id="ARBA00022737"/>
    </source>
</evidence>
<dbReference type="FunFam" id="3.40.50.300:FF:000127">
    <property type="entry name" value="Ribose import ATP-binding protein RbsA"/>
    <property type="match status" value="1"/>
</dbReference>
<accession>A0A399FBW3</accession>
<dbReference type="GO" id="GO:0016887">
    <property type="term" value="F:ATP hydrolysis activity"/>
    <property type="evidence" value="ECO:0007669"/>
    <property type="project" value="InterPro"/>
</dbReference>
<dbReference type="EMBL" id="QWLB01000024">
    <property type="protein sequence ID" value="RIH92171.1"/>
    <property type="molecule type" value="Genomic_DNA"/>
</dbReference>
<evidence type="ECO:0000313" key="12">
    <source>
        <dbReference type="Proteomes" id="UP000266178"/>
    </source>
</evidence>
<dbReference type="CDD" id="cd03216">
    <property type="entry name" value="ABC_Carb_Monos_I"/>
    <property type="match status" value="1"/>
</dbReference>
<evidence type="ECO:0000256" key="9">
    <source>
        <dbReference type="ARBA" id="ARBA00023136"/>
    </source>
</evidence>
<dbReference type="AlphaFoldDB" id="A0A399FBW3"/>
<keyword evidence="9" id="KW-0472">Membrane</keyword>
<evidence type="ECO:0000259" key="10">
    <source>
        <dbReference type="PROSITE" id="PS50893"/>
    </source>
</evidence>
<evidence type="ECO:0000256" key="3">
    <source>
        <dbReference type="ARBA" id="ARBA00022475"/>
    </source>
</evidence>
<dbReference type="PANTHER" id="PTHR43790:SF3">
    <property type="entry name" value="D-ALLOSE IMPORT ATP-BINDING PROTEIN ALSA-RELATED"/>
    <property type="match status" value="1"/>
</dbReference>
<name>A0A399FBW3_9DEIN</name>
<keyword evidence="3" id="KW-1003">Cell membrane</keyword>
<reference evidence="11 12" key="1">
    <citation type="submission" date="2018-08" db="EMBL/GenBank/DDBJ databases">
        <title>Meiothermus granaticius genome AF-68 sequencing project.</title>
        <authorList>
            <person name="Da Costa M.S."/>
            <person name="Albuquerque L."/>
            <person name="Raposo P."/>
            <person name="Froufe H.J.C."/>
            <person name="Barroso C.S."/>
            <person name="Egas C."/>
        </authorList>
    </citation>
    <scope>NUCLEOTIDE SEQUENCE [LARGE SCALE GENOMIC DNA]</scope>
    <source>
        <strain evidence="11 12">AF-68</strain>
    </source>
</reference>
<keyword evidence="4" id="KW-0762">Sugar transport</keyword>
<evidence type="ECO:0000256" key="2">
    <source>
        <dbReference type="ARBA" id="ARBA00022448"/>
    </source>
</evidence>
<dbReference type="RefSeq" id="WP_119357428.1">
    <property type="nucleotide sequence ID" value="NZ_BJXM01000005.1"/>
</dbReference>
<evidence type="ECO:0000256" key="6">
    <source>
        <dbReference type="ARBA" id="ARBA00022741"/>
    </source>
</evidence>
<dbReference type="GO" id="GO:0005886">
    <property type="term" value="C:plasma membrane"/>
    <property type="evidence" value="ECO:0007669"/>
    <property type="project" value="UniProtKB-SubCell"/>
</dbReference>
<keyword evidence="8" id="KW-1278">Translocase</keyword>
<comment type="subcellular location">
    <subcellularLocation>
        <location evidence="1">Cell membrane</location>
        <topology evidence="1">Peripheral membrane protein</topology>
    </subcellularLocation>
</comment>
<dbReference type="InterPro" id="IPR017871">
    <property type="entry name" value="ABC_transporter-like_CS"/>
</dbReference>
<keyword evidence="12" id="KW-1185">Reference proteome</keyword>
<evidence type="ECO:0000256" key="4">
    <source>
        <dbReference type="ARBA" id="ARBA00022597"/>
    </source>
</evidence>
<dbReference type="SMART" id="SM00382">
    <property type="entry name" value="AAA"/>
    <property type="match status" value="2"/>
</dbReference>
<dbReference type="CDD" id="cd03215">
    <property type="entry name" value="ABC_Carb_Monos_II"/>
    <property type="match status" value="1"/>
</dbReference>
<dbReference type="SUPFAM" id="SSF52540">
    <property type="entry name" value="P-loop containing nucleoside triphosphate hydrolases"/>
    <property type="match status" value="2"/>
</dbReference>
<keyword evidence="6" id="KW-0547">Nucleotide-binding</keyword>
<evidence type="ECO:0000256" key="8">
    <source>
        <dbReference type="ARBA" id="ARBA00022967"/>
    </source>
</evidence>
<organism evidence="11 12">
    <name type="scientific">Meiothermus granaticius NBRC 107808</name>
    <dbReference type="NCBI Taxonomy" id="1227551"/>
    <lineage>
        <taxon>Bacteria</taxon>
        <taxon>Thermotogati</taxon>
        <taxon>Deinococcota</taxon>
        <taxon>Deinococci</taxon>
        <taxon>Thermales</taxon>
        <taxon>Thermaceae</taxon>
        <taxon>Meiothermus</taxon>
    </lineage>
</organism>
<evidence type="ECO:0000256" key="7">
    <source>
        <dbReference type="ARBA" id="ARBA00022840"/>
    </source>
</evidence>
<dbReference type="InterPro" id="IPR027417">
    <property type="entry name" value="P-loop_NTPase"/>
</dbReference>
<dbReference type="InterPro" id="IPR003439">
    <property type="entry name" value="ABC_transporter-like_ATP-bd"/>
</dbReference>
<keyword evidence="11" id="KW-0378">Hydrolase</keyword>